<keyword evidence="9" id="KW-0460">Magnesium</keyword>
<feature type="domain" description="DXP reductoisomerase C-terminal" evidence="12">
    <location>
        <begin position="254"/>
        <end position="362"/>
    </location>
</feature>
<feature type="binding site" evidence="9">
    <location>
        <position position="39"/>
    </location>
    <ligand>
        <name>NADPH</name>
        <dbReference type="ChEBI" id="CHEBI:57783"/>
    </ligand>
</feature>
<feature type="binding site" evidence="9">
    <location>
        <position position="205"/>
    </location>
    <ligand>
        <name>1-deoxy-D-xylulose 5-phosphate</name>
        <dbReference type="ChEBI" id="CHEBI:57792"/>
    </ligand>
</feature>
<evidence type="ECO:0000313" key="13">
    <source>
        <dbReference type="EMBL" id="BAL80936.1"/>
    </source>
</evidence>
<dbReference type="GO" id="GO:0030604">
    <property type="term" value="F:1-deoxy-D-xylulose-5-phosphate reductoisomerase activity"/>
    <property type="evidence" value="ECO:0007669"/>
    <property type="project" value="UniProtKB-UniRule"/>
</dbReference>
<dbReference type="PANTHER" id="PTHR30525">
    <property type="entry name" value="1-DEOXY-D-XYLULOSE 5-PHOSPHATE REDUCTOISOMERASE"/>
    <property type="match status" value="1"/>
</dbReference>
<dbReference type="Proteomes" id="UP000004793">
    <property type="component" value="Chromosome"/>
</dbReference>
<feature type="binding site" evidence="9">
    <location>
        <position position="211"/>
    </location>
    <ligand>
        <name>1-deoxy-D-xylulose 5-phosphate</name>
        <dbReference type="ChEBI" id="CHEBI:57792"/>
    </ligand>
</feature>
<comment type="function">
    <text evidence="9">Catalyzes the NADPH-dependent rearrangement and reduction of 1-deoxy-D-xylulose-5-phosphate (DXP) to 2-C-methyl-D-erythritol 4-phosphate (MEP).</text>
</comment>
<gene>
    <name evidence="9 13" type="primary">dxr</name>
    <name evidence="13" type="ordered locus">CSE_08100</name>
</gene>
<dbReference type="SUPFAM" id="SSF51735">
    <property type="entry name" value="NAD(P)-binding Rossmann-fold domains"/>
    <property type="match status" value="1"/>
</dbReference>
<feature type="binding site" evidence="9">
    <location>
        <position position="169"/>
    </location>
    <ligand>
        <name>1-deoxy-D-xylulose 5-phosphate</name>
        <dbReference type="ChEBI" id="CHEBI:57792"/>
    </ligand>
</feature>
<evidence type="ECO:0000256" key="9">
    <source>
        <dbReference type="HAMAP-Rule" id="MF_00183"/>
    </source>
</evidence>
<feature type="binding site" evidence="9">
    <location>
        <position position="198"/>
    </location>
    <ligand>
        <name>NADPH</name>
        <dbReference type="ChEBI" id="CHEBI:57783"/>
    </ligand>
</feature>
<evidence type="ECO:0000256" key="4">
    <source>
        <dbReference type="ARBA" id="ARBA00022857"/>
    </source>
</evidence>
<dbReference type="InterPro" id="IPR013512">
    <property type="entry name" value="DXP_reductoisomerase_N"/>
</dbReference>
<accession>A0A7U6GEK5</accession>
<dbReference type="PIRSF" id="PIRSF006205">
    <property type="entry name" value="Dxp_reductismrs"/>
    <property type="match status" value="1"/>
</dbReference>
<dbReference type="GO" id="GO:0030145">
    <property type="term" value="F:manganese ion binding"/>
    <property type="evidence" value="ECO:0007669"/>
    <property type="project" value="TreeGrafter"/>
</dbReference>
<feature type="binding site" evidence="9">
    <location>
        <position position="214"/>
    </location>
    <ligand>
        <name>1-deoxy-D-xylulose 5-phosphate</name>
        <dbReference type="ChEBI" id="CHEBI:57792"/>
    </ligand>
</feature>
<feature type="binding site" evidence="9">
    <location>
        <position position="145"/>
    </location>
    <ligand>
        <name>Mn(2+)</name>
        <dbReference type="ChEBI" id="CHEBI:29035"/>
    </ligand>
</feature>
<evidence type="ECO:0000256" key="5">
    <source>
        <dbReference type="ARBA" id="ARBA00023002"/>
    </source>
</evidence>
<dbReference type="InterPro" id="IPR013644">
    <property type="entry name" value="DXP_reductoisomerase_C"/>
</dbReference>
<feature type="binding site" evidence="9">
    <location>
        <position position="145"/>
    </location>
    <ligand>
        <name>1-deoxy-D-xylulose 5-phosphate</name>
        <dbReference type="ChEBI" id="CHEBI:57792"/>
    </ligand>
</feature>
<evidence type="ECO:0000259" key="10">
    <source>
        <dbReference type="Pfam" id="PF02670"/>
    </source>
</evidence>
<feature type="binding site" evidence="9">
    <location>
        <position position="40"/>
    </location>
    <ligand>
        <name>NADPH</name>
        <dbReference type="ChEBI" id="CHEBI:57783"/>
    </ligand>
</feature>
<proteinExistence type="inferred from homology"/>
<dbReference type="KEGG" id="cex:CSE_08100"/>
<dbReference type="Pfam" id="PF08436">
    <property type="entry name" value="DXP_redisom_C"/>
    <property type="match status" value="1"/>
</dbReference>
<keyword evidence="5 9" id="KW-0560">Oxidoreductase</keyword>
<dbReference type="AlphaFoldDB" id="A0A7U6GEK5"/>
<evidence type="ECO:0000313" key="14">
    <source>
        <dbReference type="Proteomes" id="UP000004793"/>
    </source>
</evidence>
<dbReference type="Gene3D" id="1.10.1740.10">
    <property type="match status" value="1"/>
</dbReference>
<evidence type="ECO:0000256" key="2">
    <source>
        <dbReference type="ARBA" id="ARBA00006825"/>
    </source>
</evidence>
<evidence type="ECO:0000256" key="3">
    <source>
        <dbReference type="ARBA" id="ARBA00022723"/>
    </source>
</evidence>
<dbReference type="SUPFAM" id="SSF55347">
    <property type="entry name" value="Glyceraldehyde-3-phosphate dehydrogenase-like, C-terminal domain"/>
    <property type="match status" value="1"/>
</dbReference>
<feature type="binding site" evidence="9">
    <location>
        <position position="143"/>
    </location>
    <ligand>
        <name>Mn(2+)</name>
        <dbReference type="ChEBI" id="CHEBI:29035"/>
    </ligand>
</feature>
<dbReference type="InterPro" id="IPR003821">
    <property type="entry name" value="DXP_reductoisomerase"/>
</dbReference>
<dbReference type="Pfam" id="PF13288">
    <property type="entry name" value="DXPR_C"/>
    <property type="match status" value="1"/>
</dbReference>
<keyword evidence="6 9" id="KW-0464">Manganese</keyword>
<comment type="caution">
    <text evidence="9">Lacks conserved residue(s) required for the propagation of feature annotation.</text>
</comment>
<dbReference type="GO" id="GO:0070402">
    <property type="term" value="F:NADPH binding"/>
    <property type="evidence" value="ECO:0007669"/>
    <property type="project" value="InterPro"/>
</dbReference>
<feature type="domain" description="1-deoxy-D-xylulose 5-phosphate reductoisomerase N-terminal" evidence="10">
    <location>
        <begin position="8"/>
        <end position="126"/>
    </location>
</feature>
<dbReference type="PANTHER" id="PTHR30525:SF0">
    <property type="entry name" value="1-DEOXY-D-XYLULOSE 5-PHOSPHATE REDUCTOISOMERASE, CHLOROPLASTIC"/>
    <property type="match status" value="1"/>
</dbReference>
<reference evidence="13 14" key="1">
    <citation type="submission" date="2011-01" db="EMBL/GenBank/DDBJ databases">
        <title>Whole genome sequence of Caldisericum exile AZM16c01.</title>
        <authorList>
            <person name="Narita-Yamada S."/>
            <person name="Kawakoshi A."/>
            <person name="Nakamura S."/>
            <person name="Sasagawa M."/>
            <person name="Fukada J."/>
            <person name="Sekine M."/>
            <person name="Kato Y."/>
            <person name="Fukai R."/>
            <person name="Sasaki K."/>
            <person name="Hanamaki A."/>
            <person name="Narita H."/>
            <person name="Konno Y."/>
            <person name="Mori K."/>
            <person name="Yamazaki S."/>
            <person name="Suzuki K."/>
            <person name="Fujita N."/>
        </authorList>
    </citation>
    <scope>NUCLEOTIDE SEQUENCE [LARGE SCALE GENOMIC DNA]</scope>
    <source>
        <strain evidence="14">DSM 21853 / NBRC 104410 / AZM16c01</strain>
    </source>
</reference>
<comment type="pathway">
    <text evidence="1 9">Isoprenoid biosynthesis; isopentenyl diphosphate biosynthesis via DXP pathway; isopentenyl diphosphate from 1-deoxy-D-xylulose 5-phosphate: step 1/6.</text>
</comment>
<dbReference type="InterPro" id="IPR026877">
    <property type="entry name" value="DXPR_C"/>
</dbReference>
<feature type="binding site" evidence="9">
    <location>
        <position position="119"/>
    </location>
    <ligand>
        <name>1-deoxy-D-xylulose 5-phosphate</name>
        <dbReference type="ChEBI" id="CHEBI:57792"/>
    </ligand>
</feature>
<comment type="similarity">
    <text evidence="2 9">Belongs to the DXR family.</text>
</comment>
<evidence type="ECO:0000259" key="11">
    <source>
        <dbReference type="Pfam" id="PF08436"/>
    </source>
</evidence>
<feature type="binding site" evidence="9">
    <location>
        <position position="118"/>
    </location>
    <ligand>
        <name>NADPH</name>
        <dbReference type="ChEBI" id="CHEBI:57783"/>
    </ligand>
</feature>
<dbReference type="SUPFAM" id="SSF69055">
    <property type="entry name" value="1-deoxy-D-xylulose-5-phosphate reductoisomerase, C-terminal domain"/>
    <property type="match status" value="1"/>
</dbReference>
<evidence type="ECO:0000259" key="12">
    <source>
        <dbReference type="Pfam" id="PF13288"/>
    </source>
</evidence>
<evidence type="ECO:0000256" key="1">
    <source>
        <dbReference type="ARBA" id="ARBA00005094"/>
    </source>
</evidence>
<keyword evidence="3 9" id="KW-0479">Metal-binding</keyword>
<comment type="catalytic activity">
    <reaction evidence="8">
        <text>2-C-methyl-D-erythritol 4-phosphate + NADP(+) = 1-deoxy-D-xylulose 5-phosphate + NADPH + H(+)</text>
        <dbReference type="Rhea" id="RHEA:13717"/>
        <dbReference type="ChEBI" id="CHEBI:15378"/>
        <dbReference type="ChEBI" id="CHEBI:57783"/>
        <dbReference type="ChEBI" id="CHEBI:57792"/>
        <dbReference type="ChEBI" id="CHEBI:58262"/>
        <dbReference type="ChEBI" id="CHEBI:58349"/>
        <dbReference type="EC" id="1.1.1.267"/>
    </reaction>
    <physiologicalReaction direction="right-to-left" evidence="8">
        <dbReference type="Rhea" id="RHEA:13719"/>
    </physiologicalReaction>
</comment>
<evidence type="ECO:0000256" key="8">
    <source>
        <dbReference type="ARBA" id="ARBA00048543"/>
    </source>
</evidence>
<dbReference type="InterPro" id="IPR036291">
    <property type="entry name" value="NAD(P)-bd_dom_sf"/>
</dbReference>
<feature type="binding site" evidence="9">
    <location>
        <position position="214"/>
    </location>
    <ligand>
        <name>Mn(2+)</name>
        <dbReference type="ChEBI" id="CHEBI:29035"/>
    </ligand>
</feature>
<feature type="binding site" evidence="9">
    <location>
        <position position="120"/>
    </location>
    <ligand>
        <name>NADPH</name>
        <dbReference type="ChEBI" id="CHEBI:57783"/>
    </ligand>
</feature>
<dbReference type="RefSeq" id="WP_014453339.1">
    <property type="nucleotide sequence ID" value="NC_017096.1"/>
</dbReference>
<dbReference type="OrthoDB" id="9806546at2"/>
<feature type="domain" description="1-deoxy-D-xylulose 5-phosphate reductoisomerase C-terminal" evidence="11">
    <location>
        <begin position="139"/>
        <end position="222"/>
    </location>
</feature>
<dbReference type="GO" id="GO:0051484">
    <property type="term" value="P:isopentenyl diphosphate biosynthetic process, methylerythritol 4-phosphate pathway involved in terpenoid biosynthetic process"/>
    <property type="evidence" value="ECO:0007669"/>
    <property type="project" value="TreeGrafter"/>
</dbReference>
<evidence type="ECO:0000256" key="7">
    <source>
        <dbReference type="ARBA" id="ARBA00023229"/>
    </source>
</evidence>
<feature type="binding site" evidence="9">
    <location>
        <position position="192"/>
    </location>
    <ligand>
        <name>1-deoxy-D-xylulose 5-phosphate</name>
        <dbReference type="ChEBI" id="CHEBI:57792"/>
    </ligand>
</feature>
<protein>
    <recommendedName>
        <fullName evidence="9">1-deoxy-D-xylulose 5-phosphate reductoisomerase</fullName>
        <shortName evidence="9">DXP reductoisomerase</shortName>
        <ecNumber evidence="9">1.1.1.267</ecNumber>
    </recommendedName>
    <alternativeName>
        <fullName evidence="9">1-deoxyxylulose-5-phosphate reductoisomerase</fullName>
    </alternativeName>
    <alternativeName>
        <fullName evidence="9">2-C-methyl-D-erythritol 4-phosphate synthase</fullName>
    </alternativeName>
</protein>
<dbReference type="InterPro" id="IPR036169">
    <property type="entry name" value="DXPR_C_sf"/>
</dbReference>
<dbReference type="UniPathway" id="UPA00056">
    <property type="reaction ID" value="UER00092"/>
</dbReference>
<keyword evidence="7 9" id="KW-0414">Isoprene biosynthesis</keyword>
<feature type="binding site" evidence="9">
    <location>
        <position position="15"/>
    </location>
    <ligand>
        <name>NADPH</name>
        <dbReference type="ChEBI" id="CHEBI:57783"/>
    </ligand>
</feature>
<dbReference type="HAMAP" id="MF_00183">
    <property type="entry name" value="DXP_reductoisom"/>
    <property type="match status" value="1"/>
</dbReference>
<feature type="binding site" evidence="9">
    <location>
        <position position="144"/>
    </location>
    <ligand>
        <name>1-deoxy-D-xylulose 5-phosphate</name>
        <dbReference type="ChEBI" id="CHEBI:57792"/>
    </ligand>
</feature>
<organism evidence="13 14">
    <name type="scientific">Caldisericum exile (strain DSM 21853 / NBRC 104410 / AZM16c01)</name>
    <dbReference type="NCBI Taxonomy" id="511051"/>
    <lineage>
        <taxon>Bacteria</taxon>
        <taxon>Pseudomonadati</taxon>
        <taxon>Caldisericota/Cryosericota group</taxon>
        <taxon>Caldisericota</taxon>
        <taxon>Caldisericia</taxon>
        <taxon>Caldisericales</taxon>
        <taxon>Caldisericaceae</taxon>
        <taxon>Caldisericum</taxon>
    </lineage>
</organism>
<sequence length="380" mass="42959">MESKDKRVVIFGSTGILGKKAFDLATKLGYTIVGLTALKNFEEINKQIQIAKPLFVSLDTQFIEKVEPTATKVCSFENVHECVLESNPDIVLFLAAGISSAKSIKVCLDNGVRIGIANKESIIAFGEILFENKEFSNQIIPIDSETNAVFQLLLGEEKNFIEKIHITASGGPFFGYSRDYLKNVTVSNVLRHPNWKMGKKITVDSANLINKAFEIIETHFLFNVPYSKIDALVQRESVIHAMVEFIDGEIKGLLSKPDMSLPIQYALTYPERAISRLQKTDLVSLGKLTFFEIDRKTFPLFDIVLNYAMLGGNYLPSIVAADEVLVEKFIEGEISFLDIEKFLIEFLSTVKYKKIESFDEVEYVYFESKNKISELLRRRT</sequence>
<feature type="binding site" evidence="9">
    <location>
        <position position="14"/>
    </location>
    <ligand>
        <name>NADPH</name>
        <dbReference type="ChEBI" id="CHEBI:57783"/>
    </ligand>
</feature>
<keyword evidence="14" id="KW-1185">Reference proteome</keyword>
<dbReference type="Pfam" id="PF02670">
    <property type="entry name" value="DXP_reductoisom"/>
    <property type="match status" value="1"/>
</dbReference>
<name>A0A7U6GEK5_CALEA</name>
<feature type="binding site" evidence="9">
    <location>
        <position position="210"/>
    </location>
    <ligand>
        <name>1-deoxy-D-xylulose 5-phosphate</name>
        <dbReference type="ChEBI" id="CHEBI:57792"/>
    </ligand>
</feature>
<dbReference type="EMBL" id="AP012051">
    <property type="protein sequence ID" value="BAL80936.1"/>
    <property type="molecule type" value="Genomic_DNA"/>
</dbReference>
<comment type="cofactor">
    <cofactor evidence="9">
        <name>Mg(2+)</name>
        <dbReference type="ChEBI" id="CHEBI:18420"/>
    </cofactor>
    <cofactor evidence="9">
        <name>Mn(2+)</name>
        <dbReference type="ChEBI" id="CHEBI:29035"/>
    </cofactor>
</comment>
<keyword evidence="4 9" id="KW-0521">NADP</keyword>
<evidence type="ECO:0000256" key="6">
    <source>
        <dbReference type="ARBA" id="ARBA00023211"/>
    </source>
</evidence>
<dbReference type="Gene3D" id="3.40.50.720">
    <property type="entry name" value="NAD(P)-binding Rossmann-like Domain"/>
    <property type="match status" value="1"/>
</dbReference>
<dbReference type="EC" id="1.1.1.267" evidence="9"/>